<feature type="transmembrane region" description="Helical" evidence="1">
    <location>
        <begin position="38"/>
        <end position="59"/>
    </location>
</feature>
<dbReference type="EMBL" id="JBJQND010000009">
    <property type="protein sequence ID" value="KAL3866764.1"/>
    <property type="molecule type" value="Genomic_DNA"/>
</dbReference>
<evidence type="ECO:0000256" key="1">
    <source>
        <dbReference type="SAM" id="Phobius"/>
    </source>
</evidence>
<protein>
    <submittedName>
        <fullName evidence="2">Uncharacterized protein</fullName>
    </submittedName>
</protein>
<keyword evidence="1" id="KW-0472">Membrane</keyword>
<keyword evidence="1" id="KW-1133">Transmembrane helix</keyword>
<evidence type="ECO:0000313" key="3">
    <source>
        <dbReference type="Proteomes" id="UP001634394"/>
    </source>
</evidence>
<dbReference type="Proteomes" id="UP001634394">
    <property type="component" value="Unassembled WGS sequence"/>
</dbReference>
<evidence type="ECO:0000313" key="2">
    <source>
        <dbReference type="EMBL" id="KAL3866764.1"/>
    </source>
</evidence>
<keyword evidence="1" id="KW-0812">Transmembrane</keyword>
<sequence length="260" mass="30084">MQSEPHREYLLISSELGNQFVNDRKQVEVITRPGKTRVLIAALCVSVVCNVFVVVFFFVHKEILLQSEAGAQRGHCARLEKNNVCLPCSSKEQFILASGETRDIKWVTLCSYDNLCCLESYEPLSRLTQIVLIHTVYGTQIRFFSSSLIYLRHKNCYNIVFYKSKVNLFRRSFNIGETLYIEVELEVRVCQSVFFIVLFSFLIKALSDVLSIKYGETTDKIKTLINSIYINTRNASVTSIKRSIRFFLTCILWLQNRKKT</sequence>
<comment type="caution">
    <text evidence="2">The sequence shown here is derived from an EMBL/GenBank/DDBJ whole genome shotgun (WGS) entry which is preliminary data.</text>
</comment>
<reference evidence="2 3" key="1">
    <citation type="submission" date="2024-11" db="EMBL/GenBank/DDBJ databases">
        <title>Chromosome-level genome assembly of the freshwater bivalve Anodonta woodiana.</title>
        <authorList>
            <person name="Chen X."/>
        </authorList>
    </citation>
    <scope>NUCLEOTIDE SEQUENCE [LARGE SCALE GENOMIC DNA]</scope>
    <source>
        <strain evidence="2">MN2024</strain>
        <tissue evidence="2">Gills</tissue>
    </source>
</reference>
<organism evidence="2 3">
    <name type="scientific">Sinanodonta woodiana</name>
    <name type="common">Chinese pond mussel</name>
    <name type="synonym">Anodonta woodiana</name>
    <dbReference type="NCBI Taxonomy" id="1069815"/>
    <lineage>
        <taxon>Eukaryota</taxon>
        <taxon>Metazoa</taxon>
        <taxon>Spiralia</taxon>
        <taxon>Lophotrochozoa</taxon>
        <taxon>Mollusca</taxon>
        <taxon>Bivalvia</taxon>
        <taxon>Autobranchia</taxon>
        <taxon>Heteroconchia</taxon>
        <taxon>Palaeoheterodonta</taxon>
        <taxon>Unionida</taxon>
        <taxon>Unionoidea</taxon>
        <taxon>Unionidae</taxon>
        <taxon>Unioninae</taxon>
        <taxon>Sinanodonta</taxon>
    </lineage>
</organism>
<gene>
    <name evidence="2" type="ORF">ACJMK2_044040</name>
</gene>
<keyword evidence="3" id="KW-1185">Reference proteome</keyword>
<proteinExistence type="predicted"/>
<dbReference type="AlphaFoldDB" id="A0ABD3VYQ8"/>
<accession>A0ABD3VYQ8</accession>
<name>A0ABD3VYQ8_SINWO</name>